<dbReference type="GO" id="GO:0000209">
    <property type="term" value="P:protein polyubiquitination"/>
    <property type="evidence" value="ECO:0007669"/>
    <property type="project" value="TreeGrafter"/>
</dbReference>
<dbReference type="GO" id="GO:0036503">
    <property type="term" value="P:ERAD pathway"/>
    <property type="evidence" value="ECO:0007669"/>
    <property type="project" value="InterPro"/>
</dbReference>
<dbReference type="GO" id="GO:0005737">
    <property type="term" value="C:cytoplasm"/>
    <property type="evidence" value="ECO:0007669"/>
    <property type="project" value="UniProtKB-SubCell"/>
</dbReference>
<feature type="compositionally biased region" description="Low complexity" evidence="12">
    <location>
        <begin position="1150"/>
        <end position="1161"/>
    </location>
</feature>
<reference evidence="15" key="1">
    <citation type="journal article" date="2014" name="Genome Announc.">
        <title>Genome sequence of the pathogenic fungus Sporothrix schenckii (ATCC 58251).</title>
        <authorList>
            <person name="Cuomo C.A."/>
            <person name="Rodriguez-Del Valle N."/>
            <person name="Perez-Sanchez L."/>
            <person name="Abouelleil A."/>
            <person name="Goldberg J."/>
            <person name="Young S."/>
            <person name="Zeng Q."/>
            <person name="Birren B.W."/>
        </authorList>
    </citation>
    <scope>NUCLEOTIDE SEQUENCE [LARGE SCALE GENOMIC DNA]</scope>
    <source>
        <strain evidence="15">ATCC 58251 / de Perez 2211183</strain>
    </source>
</reference>
<evidence type="ECO:0000313" key="15">
    <source>
        <dbReference type="Proteomes" id="UP000018087"/>
    </source>
</evidence>
<dbReference type="InterPro" id="IPR045132">
    <property type="entry name" value="UBE4"/>
</dbReference>
<keyword evidence="10" id="KW-0539">Nucleus</keyword>
<keyword evidence="7" id="KW-0808">Transferase</keyword>
<feature type="compositionally biased region" description="Low complexity" evidence="12">
    <location>
        <begin position="30"/>
        <end position="89"/>
    </location>
</feature>
<evidence type="ECO:0000256" key="8">
    <source>
        <dbReference type="ARBA" id="ARBA00022786"/>
    </source>
</evidence>
<dbReference type="Pfam" id="PF04564">
    <property type="entry name" value="U-box"/>
    <property type="match status" value="1"/>
</dbReference>
<dbReference type="Pfam" id="PF10408">
    <property type="entry name" value="Ufd2P_core"/>
    <property type="match status" value="1"/>
</dbReference>
<comment type="subcellular location">
    <subcellularLocation>
        <location evidence="3">Cytoplasm</location>
    </subcellularLocation>
    <subcellularLocation>
        <location evidence="2">Nucleus</location>
    </subcellularLocation>
</comment>
<accession>U7PJP4</accession>
<comment type="pathway">
    <text evidence="4">Protein modification; protein ubiquitination.</text>
</comment>
<evidence type="ECO:0000256" key="12">
    <source>
        <dbReference type="SAM" id="MobiDB-lite"/>
    </source>
</evidence>
<dbReference type="CDD" id="cd16658">
    <property type="entry name" value="RING-Ubox_UBE4B"/>
    <property type="match status" value="1"/>
</dbReference>
<evidence type="ECO:0000313" key="14">
    <source>
        <dbReference type="EMBL" id="ERS94924.1"/>
    </source>
</evidence>
<dbReference type="eggNOG" id="KOG2042">
    <property type="taxonomic scope" value="Eukaryota"/>
</dbReference>
<dbReference type="PANTHER" id="PTHR13931:SF2">
    <property type="entry name" value="UBIQUITIN CONJUGATION FACTOR E4 B"/>
    <property type="match status" value="1"/>
</dbReference>
<dbReference type="GO" id="GO:0034450">
    <property type="term" value="F:ubiquitin-ubiquitin ligase activity"/>
    <property type="evidence" value="ECO:0007669"/>
    <property type="project" value="InterPro"/>
</dbReference>
<evidence type="ECO:0000256" key="3">
    <source>
        <dbReference type="ARBA" id="ARBA00004496"/>
    </source>
</evidence>
<dbReference type="InterPro" id="IPR013083">
    <property type="entry name" value="Znf_RING/FYVE/PHD"/>
</dbReference>
<protein>
    <recommendedName>
        <fullName evidence="13">U-box domain-containing protein</fullName>
    </recommendedName>
</protein>
<dbReference type="EMBL" id="KI440857">
    <property type="protein sequence ID" value="ERS94924.1"/>
    <property type="molecule type" value="Genomic_DNA"/>
</dbReference>
<dbReference type="SMART" id="SM00504">
    <property type="entry name" value="Ubox"/>
    <property type="match status" value="1"/>
</dbReference>
<evidence type="ECO:0000256" key="1">
    <source>
        <dbReference type="ARBA" id="ARBA00000900"/>
    </source>
</evidence>
<dbReference type="UniPathway" id="UPA00143"/>
<dbReference type="Gene3D" id="3.30.40.10">
    <property type="entry name" value="Zinc/RING finger domain, C3HC4 (zinc finger)"/>
    <property type="match status" value="1"/>
</dbReference>
<keyword evidence="15" id="KW-1185">Reference proteome</keyword>
<keyword evidence="11" id="KW-0175">Coiled coil</keyword>
<feature type="compositionally biased region" description="Polar residues" evidence="12">
    <location>
        <begin position="95"/>
        <end position="107"/>
    </location>
</feature>
<evidence type="ECO:0000256" key="5">
    <source>
        <dbReference type="ARBA" id="ARBA00007434"/>
    </source>
</evidence>
<dbReference type="GO" id="GO:0006511">
    <property type="term" value="P:ubiquitin-dependent protein catabolic process"/>
    <property type="evidence" value="ECO:0007669"/>
    <property type="project" value="InterPro"/>
</dbReference>
<dbReference type="PANTHER" id="PTHR13931">
    <property type="entry name" value="UBIQUITINATION FACTOR E4"/>
    <property type="match status" value="1"/>
</dbReference>
<evidence type="ECO:0000256" key="2">
    <source>
        <dbReference type="ARBA" id="ARBA00004123"/>
    </source>
</evidence>
<dbReference type="PROSITE" id="PS51698">
    <property type="entry name" value="U_BOX"/>
    <property type="match status" value="1"/>
</dbReference>
<dbReference type="SUPFAM" id="SSF57850">
    <property type="entry name" value="RING/U-box"/>
    <property type="match status" value="1"/>
</dbReference>
<dbReference type="AlphaFoldDB" id="U7PJP4"/>
<comment type="catalytic activity">
    <reaction evidence="1">
        <text>S-ubiquitinyl-[E2 ubiquitin-conjugating enzyme]-L-cysteine + [acceptor protein]-L-lysine = [E2 ubiquitin-conjugating enzyme]-L-cysteine + N(6)-ubiquitinyl-[acceptor protein]-L-lysine.</text>
        <dbReference type="EC" id="2.3.2.27"/>
    </reaction>
</comment>
<dbReference type="STRING" id="1391915.U7PJP4"/>
<comment type="similarity">
    <text evidence="5">Belongs to the ubiquitin conjugation factor E4 family.</text>
</comment>
<feature type="compositionally biased region" description="Acidic residues" evidence="12">
    <location>
        <begin position="1168"/>
        <end position="1177"/>
    </location>
</feature>
<evidence type="ECO:0000256" key="10">
    <source>
        <dbReference type="ARBA" id="ARBA00023242"/>
    </source>
</evidence>
<feature type="region of interest" description="Disordered" evidence="12">
    <location>
        <begin position="1150"/>
        <end position="1177"/>
    </location>
</feature>
<feature type="domain" description="U-box" evidence="13">
    <location>
        <begin position="1057"/>
        <end position="1130"/>
    </location>
</feature>
<sequence>MDPNEGQEPTLPSAEQMRARRLAKLGGGASSSSGNGAASSSSTSTSTSTSVPQDGAATSTSPKPAAAASPASPASSAAAASTPTPAPATRKITITPKQTAASSSSGNDQDHARSRSAGREASPSKRPRLALAANTPTGVPQKQQASAAHPIASPKPSTPAANPVSAADALAEWTDTTISNLLHVTVSPTQTKNRHGTPLTLLNDLRSEILDRAGGEEAVTASGKPLRLTADDIDAAFQEACSAYTDKKPLLDYLLPIYKTVTKQIKTRITVPQRVAVLQEIKRLCMSNIVFALTMPELFGREPNPSHDTLMPNLLRGMRSDDPLSLDMDFLTDIVARFDEDEDGILQGVFTKSMIDISAKLATMTMDDEYPRYIEAMMTYTRFKPLLVAVAQHPYFQMAQSAPNIERYTILGPFFRISPLQPEVSKTYFGGSHKTEPTRKEAVYGALQLTLNQHQSDLHAIAMAFARAGDGPRNKLLDWFAYALNVNHKRRALQVNAKEVASDGFMMNVGAVLDRMCEPFMEASFSRMERIEIEYLRRQPRIDISDETKLNADQAQADAFYATTAAGESKFVSELFFLNMASHHYGGGAAGQKFKDMDREIKHMEEQLAMLQEEKRKLVAAGAPATHRSMALVEQHLQTYTAAIDRHVAYRYSLEAVLLDEKMQQRALMFMRYVSVWLLRVASGSDYTPDKELQIPLPAAQPEAFSCLPEYALQNVVDHLKFLFRRVPRILPSAVGDEMVALCITFLESSEYIRNPYLKSSLVSLLFSGTWRMYHLANGVLGDALTNSAFANKHLLHALMKFYIECEQTGAHTAFYDKFNIRYEIFQVIKAVWPNDLYKRQLTQQSKTNRSFFVQFVNLLLNDATYVLDEALSRFPKIHELQRELQSASAAGLRPDERQQKETELKQAENQAQSYMQLANETVSMMKLFTEALSEAFTMPEIVSRLAGMLDYNLVTLAGPASRNLKVENPEKYFFNPKVLLPQIVELYLNLGDKASFVEAVADDGRSYKPAIFESATRILTNKGLMDPAKLAAWDALRAKFATAKALLDQAEADLGEIPAEFEDPIMGDLMKDPVVLPSRHIVDRSTIVQHLLSDPKDPFTRQPMTADDVVPATELKEKIDAWKADRVAAALAKNKESGGASTVTEAIASATNTGTASTAAVPSGREDDGDAMDTTE</sequence>
<dbReference type="Proteomes" id="UP000018087">
    <property type="component" value="Unassembled WGS sequence"/>
</dbReference>
<evidence type="ECO:0000256" key="11">
    <source>
        <dbReference type="SAM" id="Coils"/>
    </source>
</evidence>
<evidence type="ECO:0000256" key="7">
    <source>
        <dbReference type="ARBA" id="ARBA00022679"/>
    </source>
</evidence>
<feature type="region of interest" description="Disordered" evidence="12">
    <location>
        <begin position="1"/>
        <end position="165"/>
    </location>
</feature>
<name>U7PJP4_SPOS1</name>
<proteinExistence type="inferred from homology"/>
<feature type="coiled-coil region" evidence="11">
    <location>
        <begin position="594"/>
        <end position="621"/>
    </location>
</feature>
<organism evidence="14 15">
    <name type="scientific">Sporothrix schenckii (strain ATCC 58251 / de Perez 2211183)</name>
    <name type="common">Rose-picker's disease fungus</name>
    <dbReference type="NCBI Taxonomy" id="1391915"/>
    <lineage>
        <taxon>Eukaryota</taxon>
        <taxon>Fungi</taxon>
        <taxon>Dikarya</taxon>
        <taxon>Ascomycota</taxon>
        <taxon>Pezizomycotina</taxon>
        <taxon>Sordariomycetes</taxon>
        <taxon>Sordariomycetidae</taxon>
        <taxon>Ophiostomatales</taxon>
        <taxon>Ophiostomataceae</taxon>
        <taxon>Sporothrix</taxon>
    </lineage>
</organism>
<keyword evidence="9" id="KW-0697">Rotamase</keyword>
<evidence type="ECO:0000256" key="4">
    <source>
        <dbReference type="ARBA" id="ARBA00004906"/>
    </source>
</evidence>
<dbReference type="OrthoDB" id="20295at2759"/>
<dbReference type="GO" id="GO:0000151">
    <property type="term" value="C:ubiquitin ligase complex"/>
    <property type="evidence" value="ECO:0007669"/>
    <property type="project" value="InterPro"/>
</dbReference>
<feature type="compositionally biased region" description="Polar residues" evidence="12">
    <location>
        <begin position="134"/>
        <end position="146"/>
    </location>
</feature>
<evidence type="ECO:0000259" key="13">
    <source>
        <dbReference type="PROSITE" id="PS51698"/>
    </source>
</evidence>
<dbReference type="GO" id="GO:0003755">
    <property type="term" value="F:peptidyl-prolyl cis-trans isomerase activity"/>
    <property type="evidence" value="ECO:0007669"/>
    <property type="project" value="UniProtKB-KW"/>
</dbReference>
<keyword evidence="9" id="KW-0413">Isomerase</keyword>
<gene>
    <name evidence="14" type="ORF">HMPREF1624_08635</name>
</gene>
<keyword evidence="8" id="KW-0833">Ubl conjugation pathway</keyword>
<evidence type="ECO:0000256" key="9">
    <source>
        <dbReference type="ARBA" id="ARBA00023110"/>
    </source>
</evidence>
<dbReference type="InterPro" id="IPR003613">
    <property type="entry name" value="Ubox_domain"/>
</dbReference>
<dbReference type="InterPro" id="IPR019474">
    <property type="entry name" value="Ub_conjug_fac_E4_core"/>
</dbReference>
<dbReference type="GO" id="GO:0005634">
    <property type="term" value="C:nucleus"/>
    <property type="evidence" value="ECO:0007669"/>
    <property type="project" value="UniProtKB-SubCell"/>
</dbReference>
<dbReference type="HOGENOM" id="CLU_003224_0_1_1"/>
<keyword evidence="6" id="KW-0963">Cytoplasm</keyword>
<dbReference type="FunFam" id="3.30.40.10:FF:000055">
    <property type="entry name" value="Ubiquitin conjugation factor e4 a"/>
    <property type="match status" value="1"/>
</dbReference>
<evidence type="ECO:0000256" key="6">
    <source>
        <dbReference type="ARBA" id="ARBA00022490"/>
    </source>
</evidence>